<reference evidence="1" key="1">
    <citation type="journal article" date="2023" name="IScience">
        <title>Live-bearing cockroach genome reveals convergent evolutionary mechanisms linked to viviparity in insects and beyond.</title>
        <authorList>
            <person name="Fouks B."/>
            <person name="Harrison M.C."/>
            <person name="Mikhailova A.A."/>
            <person name="Marchal E."/>
            <person name="English S."/>
            <person name="Carruthers M."/>
            <person name="Jennings E.C."/>
            <person name="Chiamaka E.L."/>
            <person name="Frigard R.A."/>
            <person name="Pippel M."/>
            <person name="Attardo G.M."/>
            <person name="Benoit J.B."/>
            <person name="Bornberg-Bauer E."/>
            <person name="Tobe S.S."/>
        </authorList>
    </citation>
    <scope>NUCLEOTIDE SEQUENCE</scope>
    <source>
        <strain evidence="1">Stay&amp;Tobe</strain>
    </source>
</reference>
<name>A0AAD8ADD1_DIPPU</name>
<feature type="non-terminal residue" evidence="1">
    <location>
        <position position="77"/>
    </location>
</feature>
<dbReference type="EMBL" id="JASPKZ010002306">
    <property type="protein sequence ID" value="KAJ9595868.1"/>
    <property type="molecule type" value="Genomic_DNA"/>
</dbReference>
<accession>A0AAD8ADD1</accession>
<dbReference type="AlphaFoldDB" id="A0AAD8ADD1"/>
<dbReference type="Proteomes" id="UP001233999">
    <property type="component" value="Unassembled WGS sequence"/>
</dbReference>
<proteinExistence type="predicted"/>
<reference evidence="1" key="2">
    <citation type="submission" date="2023-05" db="EMBL/GenBank/DDBJ databases">
        <authorList>
            <person name="Fouks B."/>
        </authorList>
    </citation>
    <scope>NUCLEOTIDE SEQUENCE</scope>
    <source>
        <strain evidence="1">Stay&amp;Tobe</strain>
        <tissue evidence="1">Testes</tissue>
    </source>
</reference>
<protein>
    <submittedName>
        <fullName evidence="1">Uncharacterized protein</fullName>
    </submittedName>
</protein>
<comment type="caution">
    <text evidence="1">The sequence shown here is derived from an EMBL/GenBank/DDBJ whole genome shotgun (WGS) entry which is preliminary data.</text>
</comment>
<evidence type="ECO:0000313" key="2">
    <source>
        <dbReference type="Proteomes" id="UP001233999"/>
    </source>
</evidence>
<gene>
    <name evidence="1" type="ORF">L9F63_012927</name>
</gene>
<keyword evidence="2" id="KW-1185">Reference proteome</keyword>
<feature type="non-terminal residue" evidence="1">
    <location>
        <position position="1"/>
    </location>
</feature>
<sequence>NMLYIRSRSRWVRRRKCNDAEKMIHLLTCSGSSVSSVKRNFDLDNTLIIKMSFRAVKVKESVSKYAFRTFTLRQGET</sequence>
<organism evidence="1 2">
    <name type="scientific">Diploptera punctata</name>
    <name type="common">Pacific beetle cockroach</name>
    <dbReference type="NCBI Taxonomy" id="6984"/>
    <lineage>
        <taxon>Eukaryota</taxon>
        <taxon>Metazoa</taxon>
        <taxon>Ecdysozoa</taxon>
        <taxon>Arthropoda</taxon>
        <taxon>Hexapoda</taxon>
        <taxon>Insecta</taxon>
        <taxon>Pterygota</taxon>
        <taxon>Neoptera</taxon>
        <taxon>Polyneoptera</taxon>
        <taxon>Dictyoptera</taxon>
        <taxon>Blattodea</taxon>
        <taxon>Blaberoidea</taxon>
        <taxon>Blaberidae</taxon>
        <taxon>Diplopterinae</taxon>
        <taxon>Diploptera</taxon>
    </lineage>
</organism>
<evidence type="ECO:0000313" key="1">
    <source>
        <dbReference type="EMBL" id="KAJ9595868.1"/>
    </source>
</evidence>